<dbReference type="EMBL" id="BAAFJT010000009">
    <property type="protein sequence ID" value="GAB0193394.1"/>
    <property type="molecule type" value="Genomic_DNA"/>
</dbReference>
<evidence type="ECO:0000256" key="1">
    <source>
        <dbReference type="SAM" id="MobiDB-lite"/>
    </source>
</evidence>
<name>A0ABC9X6Z2_GRUJA</name>
<evidence type="ECO:0000313" key="3">
    <source>
        <dbReference type="Proteomes" id="UP001623348"/>
    </source>
</evidence>
<protein>
    <submittedName>
        <fullName evidence="2">Uncharacterized protein</fullName>
    </submittedName>
</protein>
<feature type="region of interest" description="Disordered" evidence="1">
    <location>
        <begin position="71"/>
        <end position="99"/>
    </location>
</feature>
<proteinExistence type="predicted"/>
<gene>
    <name evidence="2" type="ORF">GRJ2_001804700</name>
</gene>
<organism evidence="2 3">
    <name type="scientific">Grus japonensis</name>
    <name type="common">Japanese crane</name>
    <name type="synonym">Red-crowned crane</name>
    <dbReference type="NCBI Taxonomy" id="30415"/>
    <lineage>
        <taxon>Eukaryota</taxon>
        <taxon>Metazoa</taxon>
        <taxon>Chordata</taxon>
        <taxon>Craniata</taxon>
        <taxon>Vertebrata</taxon>
        <taxon>Euteleostomi</taxon>
        <taxon>Archelosauria</taxon>
        <taxon>Archosauria</taxon>
        <taxon>Dinosauria</taxon>
        <taxon>Saurischia</taxon>
        <taxon>Theropoda</taxon>
        <taxon>Coelurosauria</taxon>
        <taxon>Aves</taxon>
        <taxon>Neognathae</taxon>
        <taxon>Neoaves</taxon>
        <taxon>Gruiformes</taxon>
        <taxon>Gruidae</taxon>
        <taxon>Grus</taxon>
    </lineage>
</organism>
<evidence type="ECO:0000313" key="2">
    <source>
        <dbReference type="EMBL" id="GAB0193394.1"/>
    </source>
</evidence>
<sequence>MIRFIPPKPKRNCSGVIPEENPPPTWACGLEQVSSQALISVTEWNTSPNTSTQIHAQHQAVNSGCDEPERHECTPESFCQPGRLTKANQSKPAALERQR</sequence>
<dbReference type="Proteomes" id="UP001623348">
    <property type="component" value="Unassembled WGS sequence"/>
</dbReference>
<reference evidence="2 3" key="1">
    <citation type="submission" date="2024-06" db="EMBL/GenBank/DDBJ databases">
        <title>The draft genome of Grus japonensis, version 3.</title>
        <authorList>
            <person name="Nabeshima K."/>
            <person name="Suzuki S."/>
            <person name="Onuma M."/>
        </authorList>
    </citation>
    <scope>NUCLEOTIDE SEQUENCE [LARGE SCALE GENOMIC DNA]</scope>
    <source>
        <strain evidence="2 3">451A</strain>
    </source>
</reference>
<dbReference type="AlphaFoldDB" id="A0ABC9X6Z2"/>
<keyword evidence="3" id="KW-1185">Reference proteome</keyword>
<comment type="caution">
    <text evidence="2">The sequence shown here is derived from an EMBL/GenBank/DDBJ whole genome shotgun (WGS) entry which is preliminary data.</text>
</comment>
<accession>A0ABC9X6Z2</accession>